<gene>
    <name evidence="4" type="primary">LOC108857513</name>
</gene>
<keyword evidence="2" id="KW-0472">Membrane</keyword>
<dbReference type="GeneID" id="108857513"/>
<evidence type="ECO:0000256" key="1">
    <source>
        <dbReference type="SAM" id="MobiDB-lite"/>
    </source>
</evidence>
<evidence type="ECO:0000313" key="3">
    <source>
        <dbReference type="Proteomes" id="UP000504610"/>
    </source>
</evidence>
<evidence type="ECO:0000313" key="4">
    <source>
        <dbReference type="RefSeq" id="XP_056863847.1"/>
    </source>
</evidence>
<name>A0A9W3DJ86_RAPSA</name>
<feature type="compositionally biased region" description="Basic residues" evidence="1">
    <location>
        <begin position="1"/>
        <end position="11"/>
    </location>
</feature>
<evidence type="ECO:0000256" key="2">
    <source>
        <dbReference type="SAM" id="Phobius"/>
    </source>
</evidence>
<keyword evidence="3" id="KW-1185">Reference proteome</keyword>
<sequence length="170" mass="19118">MDQNTYRRKPSPIRTTTAGGSNPAPSSELLPMKFLDGRDYSNATTTNDIQMLGHHAYRPGVLYLPRYTILTVFIAMAGIMWAKVYGFRQKVPARGLCLWCEHKSPRKMSVKEGDNMNLVSYESANGFSRRTNLNKDSTLLDGLNESMTQVAFSKPGARKCLPFSDLQINY</sequence>
<dbReference type="AlphaFoldDB" id="A0A9W3DJ86"/>
<protein>
    <submittedName>
        <fullName evidence="4">Uncharacterized protein LOC108857513 isoform X2</fullName>
    </submittedName>
</protein>
<reference evidence="4" key="2">
    <citation type="submission" date="2025-08" db="UniProtKB">
        <authorList>
            <consortium name="RefSeq"/>
        </authorList>
    </citation>
    <scope>IDENTIFICATION</scope>
    <source>
        <tissue evidence="4">Leaf</tissue>
    </source>
</reference>
<keyword evidence="2" id="KW-1133">Transmembrane helix</keyword>
<keyword evidence="2" id="KW-0812">Transmembrane</keyword>
<feature type="compositionally biased region" description="Polar residues" evidence="1">
    <location>
        <begin position="13"/>
        <end position="25"/>
    </location>
</feature>
<dbReference type="Proteomes" id="UP000504610">
    <property type="component" value="Chromosome 4"/>
</dbReference>
<feature type="transmembrane region" description="Helical" evidence="2">
    <location>
        <begin position="67"/>
        <end position="86"/>
    </location>
</feature>
<feature type="region of interest" description="Disordered" evidence="1">
    <location>
        <begin position="1"/>
        <end position="28"/>
    </location>
</feature>
<organism evidence="3 4">
    <name type="scientific">Raphanus sativus</name>
    <name type="common">Radish</name>
    <name type="synonym">Raphanus raphanistrum var. sativus</name>
    <dbReference type="NCBI Taxonomy" id="3726"/>
    <lineage>
        <taxon>Eukaryota</taxon>
        <taxon>Viridiplantae</taxon>
        <taxon>Streptophyta</taxon>
        <taxon>Embryophyta</taxon>
        <taxon>Tracheophyta</taxon>
        <taxon>Spermatophyta</taxon>
        <taxon>Magnoliopsida</taxon>
        <taxon>eudicotyledons</taxon>
        <taxon>Gunneridae</taxon>
        <taxon>Pentapetalae</taxon>
        <taxon>rosids</taxon>
        <taxon>malvids</taxon>
        <taxon>Brassicales</taxon>
        <taxon>Brassicaceae</taxon>
        <taxon>Brassiceae</taxon>
        <taxon>Raphanus</taxon>
    </lineage>
</organism>
<proteinExistence type="predicted"/>
<accession>A0A9W3DJ86</accession>
<reference evidence="3" key="1">
    <citation type="journal article" date="2019" name="Database">
        <title>The radish genome database (RadishGD): an integrated information resource for radish genomics.</title>
        <authorList>
            <person name="Yu H.J."/>
            <person name="Baek S."/>
            <person name="Lee Y.J."/>
            <person name="Cho A."/>
            <person name="Mun J.H."/>
        </authorList>
    </citation>
    <scope>NUCLEOTIDE SEQUENCE [LARGE SCALE GENOMIC DNA]</scope>
    <source>
        <strain evidence="3">cv. WK10039</strain>
    </source>
</reference>
<dbReference type="RefSeq" id="XP_056863847.1">
    <property type="nucleotide sequence ID" value="XM_057007867.1"/>
</dbReference>